<protein>
    <submittedName>
        <fullName evidence="1">Uncharacterized protein</fullName>
    </submittedName>
</protein>
<keyword evidence="2" id="KW-1185">Reference proteome</keyword>
<reference evidence="1" key="1">
    <citation type="submission" date="2016-01" db="EMBL/GenBank/DDBJ databases">
        <authorList>
            <person name="Peeters C."/>
        </authorList>
    </citation>
    <scope>NUCLEOTIDE SEQUENCE [LARGE SCALE GENOMIC DNA]</scope>
    <source>
        <strain evidence="1">LMG 29326</strain>
    </source>
</reference>
<sequence>MPGMVRPTAGMYYYGPQPNRPIYTGGHTPHMNQANYTTRSQEFIDRLSDDIRTYRMNRKRQKQQGGSVASSS</sequence>
<accession>A0A158E2I9</accession>
<dbReference type="AlphaFoldDB" id="A0A158E2I9"/>
<proteinExistence type="predicted"/>
<gene>
    <name evidence="1" type="ORF">AWB83_06329</name>
</gene>
<organism evidence="1 2">
    <name type="scientific">Caballeronia ptereochthonis</name>
    <dbReference type="NCBI Taxonomy" id="1777144"/>
    <lineage>
        <taxon>Bacteria</taxon>
        <taxon>Pseudomonadati</taxon>
        <taxon>Pseudomonadota</taxon>
        <taxon>Betaproteobacteria</taxon>
        <taxon>Burkholderiales</taxon>
        <taxon>Burkholderiaceae</taxon>
        <taxon>Caballeronia</taxon>
    </lineage>
</organism>
<dbReference type="Proteomes" id="UP000054978">
    <property type="component" value="Unassembled WGS sequence"/>
</dbReference>
<evidence type="ECO:0000313" key="2">
    <source>
        <dbReference type="Proteomes" id="UP000054978"/>
    </source>
</evidence>
<evidence type="ECO:0000313" key="1">
    <source>
        <dbReference type="EMBL" id="SAL01034.1"/>
    </source>
</evidence>
<dbReference type="EMBL" id="FCOB02000045">
    <property type="protein sequence ID" value="SAL01034.1"/>
    <property type="molecule type" value="Genomic_DNA"/>
</dbReference>
<comment type="caution">
    <text evidence="1">The sequence shown here is derived from an EMBL/GenBank/DDBJ whole genome shotgun (WGS) entry which is preliminary data.</text>
</comment>
<name>A0A158E2I9_9BURK</name>
<dbReference type="STRING" id="1777144.AWB83_06329"/>